<dbReference type="Pfam" id="PF18517">
    <property type="entry name" value="LZ3wCH"/>
    <property type="match status" value="1"/>
</dbReference>
<dbReference type="GO" id="GO:0000709">
    <property type="term" value="P:meiotic joint molecule formation"/>
    <property type="evidence" value="ECO:0007669"/>
    <property type="project" value="EnsemblFungi"/>
</dbReference>
<evidence type="ECO:0000259" key="7">
    <source>
        <dbReference type="Pfam" id="PF03962"/>
    </source>
</evidence>
<dbReference type="GeneID" id="7052265"/>
<dbReference type="JaponicusDB" id="SJAG_03751">
    <property type="gene designation" value="mcp7"/>
</dbReference>
<dbReference type="STRING" id="402676.B6K2V1"/>
<keyword evidence="4 5" id="KW-0539">Nucleus</keyword>
<evidence type="ECO:0000256" key="6">
    <source>
        <dbReference type="SAM" id="Coils"/>
    </source>
</evidence>
<sequence length="217" mass="25482">MPPKGLSLDEKRRRLEQIFYESRDFYQLKELEKLGSKRHIVMQTVKEVLQSLVDDGVVHCEKIGTSNYYWSFPSQSKRSREALIVKLEQEIQQLELKIGELCSTIEEEKKLRARPEDPNENNEYTVETLTSLQEKINNLQEEIQKQKRLDPAAVKTQKMETRRYLEAANMWTDQIHTLFAFCRDMGADVKQLREYCDIPEDLDDVQLPVENAVNKST</sequence>
<feature type="coiled-coil region" evidence="6">
    <location>
        <begin position="77"/>
        <end position="149"/>
    </location>
</feature>
<keyword evidence="11" id="KW-1185">Reference proteome</keyword>
<dbReference type="AlphaFoldDB" id="B6K2V1"/>
<dbReference type="GO" id="GO:0120231">
    <property type="term" value="C:DNA recombinase auxiliary factor complex"/>
    <property type="evidence" value="ECO:0007669"/>
    <property type="project" value="EnsemblFungi"/>
</dbReference>
<organism evidence="9 11">
    <name type="scientific">Schizosaccharomyces japonicus (strain yFS275 / FY16936)</name>
    <name type="common">Fission yeast</name>
    <dbReference type="NCBI Taxonomy" id="402676"/>
    <lineage>
        <taxon>Eukaryota</taxon>
        <taxon>Fungi</taxon>
        <taxon>Dikarya</taxon>
        <taxon>Ascomycota</taxon>
        <taxon>Taphrinomycotina</taxon>
        <taxon>Schizosaccharomycetes</taxon>
        <taxon>Schizosaccharomycetales</taxon>
        <taxon>Schizosaccharomycetaceae</taxon>
        <taxon>Schizosaccharomyces</taxon>
    </lineage>
</organism>
<dbReference type="EMBL" id="KE651167">
    <property type="protein sequence ID" value="EEB08591.1"/>
    <property type="molecule type" value="Genomic_DNA"/>
</dbReference>
<evidence type="ECO:0000259" key="8">
    <source>
        <dbReference type="Pfam" id="PF18517"/>
    </source>
</evidence>
<dbReference type="PIRSF" id="PIRSF026991">
    <property type="entry name" value="Mnd1"/>
    <property type="match status" value="1"/>
</dbReference>
<keyword evidence="3 6" id="KW-0175">Coiled coil</keyword>
<dbReference type="HOGENOM" id="CLU_080628_3_1_1"/>
<evidence type="ECO:0000256" key="5">
    <source>
        <dbReference type="PIRNR" id="PIRNR026991"/>
    </source>
</evidence>
<comment type="similarity">
    <text evidence="2 5">Belongs to the MND1 family.</text>
</comment>
<dbReference type="GO" id="GO:0000785">
    <property type="term" value="C:chromatin"/>
    <property type="evidence" value="ECO:0007669"/>
    <property type="project" value="EnsemblFungi"/>
</dbReference>
<dbReference type="InterPro" id="IPR040453">
    <property type="entry name" value="Mnd1_HTH"/>
</dbReference>
<dbReference type="GO" id="GO:0120230">
    <property type="term" value="F:recombinase activator activity"/>
    <property type="evidence" value="ECO:0007669"/>
    <property type="project" value="EnsemblFungi"/>
</dbReference>
<dbReference type="RefSeq" id="XP_002174884.1">
    <property type="nucleotide sequence ID" value="XM_002174848.2"/>
</dbReference>
<feature type="domain" description="Leucine zipper with capping helix" evidence="8">
    <location>
        <begin position="158"/>
        <end position="204"/>
    </location>
</feature>
<evidence type="ECO:0000256" key="1">
    <source>
        <dbReference type="ARBA" id="ARBA00004123"/>
    </source>
</evidence>
<dbReference type="OrthoDB" id="9978204at2759"/>
<dbReference type="InterPro" id="IPR005647">
    <property type="entry name" value="Mnd1"/>
</dbReference>
<proteinExistence type="inferred from homology"/>
<dbReference type="Proteomes" id="UP000001744">
    <property type="component" value="Unassembled WGS sequence"/>
</dbReference>
<name>B6K2V1_SCHJY</name>
<evidence type="ECO:0000313" key="10">
    <source>
        <dbReference type="JaponicusDB" id="SJAG_03751"/>
    </source>
</evidence>
<dbReference type="InterPro" id="IPR040661">
    <property type="entry name" value="LZ3wCH"/>
</dbReference>
<evidence type="ECO:0000256" key="3">
    <source>
        <dbReference type="ARBA" id="ARBA00023054"/>
    </source>
</evidence>
<evidence type="ECO:0000256" key="2">
    <source>
        <dbReference type="ARBA" id="ARBA00005981"/>
    </source>
</evidence>
<feature type="domain" description="Mnd1 HTH" evidence="7">
    <location>
        <begin position="15"/>
        <end position="73"/>
    </location>
</feature>
<dbReference type="GO" id="GO:0005634">
    <property type="term" value="C:nucleus"/>
    <property type="evidence" value="ECO:0007669"/>
    <property type="project" value="UniProtKB-SubCell"/>
</dbReference>
<comment type="function">
    <text evidence="5">Required for proper homologous chromosome pairing and efficient cross-over and intragenic recombination during meiosis.</text>
</comment>
<reference evidence="9 11" key="1">
    <citation type="journal article" date="2011" name="Science">
        <title>Comparative functional genomics of the fission yeasts.</title>
        <authorList>
            <person name="Rhind N."/>
            <person name="Chen Z."/>
            <person name="Yassour M."/>
            <person name="Thompson D.A."/>
            <person name="Haas B.J."/>
            <person name="Habib N."/>
            <person name="Wapinski I."/>
            <person name="Roy S."/>
            <person name="Lin M.F."/>
            <person name="Heiman D.I."/>
            <person name="Young S.K."/>
            <person name="Furuya K."/>
            <person name="Guo Y."/>
            <person name="Pidoux A."/>
            <person name="Chen H.M."/>
            <person name="Robbertse B."/>
            <person name="Goldberg J.M."/>
            <person name="Aoki K."/>
            <person name="Bayne E.H."/>
            <person name="Berlin A.M."/>
            <person name="Desjardins C.A."/>
            <person name="Dobbs E."/>
            <person name="Dukaj L."/>
            <person name="Fan L."/>
            <person name="FitzGerald M.G."/>
            <person name="French C."/>
            <person name="Gujja S."/>
            <person name="Hansen K."/>
            <person name="Keifenheim D."/>
            <person name="Levin J.Z."/>
            <person name="Mosher R.A."/>
            <person name="Mueller C.A."/>
            <person name="Pfiffner J."/>
            <person name="Priest M."/>
            <person name="Russ C."/>
            <person name="Smialowska A."/>
            <person name="Swoboda P."/>
            <person name="Sykes S.M."/>
            <person name="Vaughn M."/>
            <person name="Vengrova S."/>
            <person name="Yoder R."/>
            <person name="Zeng Q."/>
            <person name="Allshire R."/>
            <person name="Baulcombe D."/>
            <person name="Birren B.W."/>
            <person name="Brown W."/>
            <person name="Ekwall K."/>
            <person name="Kellis M."/>
            <person name="Leatherwood J."/>
            <person name="Levin H."/>
            <person name="Margalit H."/>
            <person name="Martienssen R."/>
            <person name="Nieduszynski C.A."/>
            <person name="Spatafora J.W."/>
            <person name="Friedman N."/>
            <person name="Dalgaard J.Z."/>
            <person name="Baumann P."/>
            <person name="Niki H."/>
            <person name="Regev A."/>
            <person name="Nusbaum C."/>
        </authorList>
    </citation>
    <scope>NUCLEOTIDE SEQUENCE [LARGE SCALE GENOMIC DNA]</scope>
    <source>
        <strain evidence="11">yFS275 / FY16936</strain>
    </source>
</reference>
<dbReference type="GO" id="GO:0010774">
    <property type="term" value="P:meiotic strand invasion involved in reciprocal meiotic recombination"/>
    <property type="evidence" value="ECO:0007669"/>
    <property type="project" value="EnsemblFungi"/>
</dbReference>
<accession>B6K2V1</accession>
<evidence type="ECO:0000313" key="11">
    <source>
        <dbReference type="Proteomes" id="UP000001744"/>
    </source>
</evidence>
<dbReference type="GO" id="GO:0003690">
    <property type="term" value="F:double-stranded DNA binding"/>
    <property type="evidence" value="ECO:0007669"/>
    <property type="project" value="InterPro"/>
</dbReference>
<dbReference type="VEuPathDB" id="FungiDB:SJAG_03751"/>
<protein>
    <submittedName>
        <fullName evidence="9">Meiosis specific coiled-coil protein Mcp7</fullName>
    </submittedName>
</protein>
<dbReference type="eggNOG" id="KOG3433">
    <property type="taxonomic scope" value="Eukaryota"/>
</dbReference>
<dbReference type="Pfam" id="PF03962">
    <property type="entry name" value="Mnd1"/>
    <property type="match status" value="1"/>
</dbReference>
<evidence type="ECO:0000313" key="9">
    <source>
        <dbReference type="EMBL" id="EEB08591.1"/>
    </source>
</evidence>
<gene>
    <name evidence="10" type="primary">mcp7</name>
    <name evidence="9" type="ORF">SJAG_03751</name>
</gene>
<comment type="subcellular location">
    <subcellularLocation>
        <location evidence="1 5">Nucleus</location>
    </subcellularLocation>
</comment>
<evidence type="ECO:0000256" key="4">
    <source>
        <dbReference type="ARBA" id="ARBA00023242"/>
    </source>
</evidence>
<dbReference type="OMA" id="ECYGDEY"/>